<dbReference type="PANTHER" id="PTHR30055:SF234">
    <property type="entry name" value="HTH-TYPE TRANSCRIPTIONAL REGULATOR BETI"/>
    <property type="match status" value="1"/>
</dbReference>
<proteinExistence type="predicted"/>
<organism evidence="6 7">
    <name type="scientific">Methylocapsa polymorpha</name>
    <dbReference type="NCBI Taxonomy" id="3080828"/>
    <lineage>
        <taxon>Bacteria</taxon>
        <taxon>Pseudomonadati</taxon>
        <taxon>Pseudomonadota</taxon>
        <taxon>Alphaproteobacteria</taxon>
        <taxon>Hyphomicrobiales</taxon>
        <taxon>Beijerinckiaceae</taxon>
        <taxon>Methylocapsa</taxon>
    </lineage>
</organism>
<keyword evidence="1" id="KW-0805">Transcription regulation</keyword>
<dbReference type="Proteomes" id="UP001626536">
    <property type="component" value="Chromosome"/>
</dbReference>
<keyword evidence="3" id="KW-0804">Transcription</keyword>
<evidence type="ECO:0000256" key="1">
    <source>
        <dbReference type="ARBA" id="ARBA00023015"/>
    </source>
</evidence>
<evidence type="ECO:0000256" key="3">
    <source>
        <dbReference type="ARBA" id="ARBA00023163"/>
    </source>
</evidence>
<name>A0ABZ0HNT6_9HYPH</name>
<dbReference type="PROSITE" id="PS50977">
    <property type="entry name" value="HTH_TETR_2"/>
    <property type="match status" value="1"/>
</dbReference>
<dbReference type="Pfam" id="PF21597">
    <property type="entry name" value="TetR_C_43"/>
    <property type="match status" value="1"/>
</dbReference>
<reference evidence="6 7" key="1">
    <citation type="submission" date="2023-10" db="EMBL/GenBank/DDBJ databases">
        <title>Novel methanotroph of the genus Methylocapsa from a subarctic wetland.</title>
        <authorList>
            <person name="Belova S.E."/>
            <person name="Oshkin I.Y."/>
            <person name="Miroshnikov K."/>
            <person name="Dedysh S.N."/>
        </authorList>
    </citation>
    <scope>NUCLEOTIDE SEQUENCE [LARGE SCALE GENOMIC DNA]</scope>
    <source>
        <strain evidence="6 7">RX1</strain>
    </source>
</reference>
<dbReference type="EMBL" id="CP136862">
    <property type="protein sequence ID" value="WOJ88442.1"/>
    <property type="molecule type" value="Genomic_DNA"/>
</dbReference>
<dbReference type="InterPro" id="IPR049445">
    <property type="entry name" value="TetR_SbtR-like_C"/>
</dbReference>
<dbReference type="InterPro" id="IPR009057">
    <property type="entry name" value="Homeodomain-like_sf"/>
</dbReference>
<gene>
    <name evidence="6" type="ORF">RZS28_11445</name>
</gene>
<dbReference type="InterPro" id="IPR050109">
    <property type="entry name" value="HTH-type_TetR-like_transc_reg"/>
</dbReference>
<evidence type="ECO:0000313" key="7">
    <source>
        <dbReference type="Proteomes" id="UP001626536"/>
    </source>
</evidence>
<dbReference type="RefSeq" id="WP_407337878.1">
    <property type="nucleotide sequence ID" value="NZ_CP136862.1"/>
</dbReference>
<evidence type="ECO:0000313" key="6">
    <source>
        <dbReference type="EMBL" id="WOJ88442.1"/>
    </source>
</evidence>
<dbReference type="SUPFAM" id="SSF46689">
    <property type="entry name" value="Homeodomain-like"/>
    <property type="match status" value="1"/>
</dbReference>
<protein>
    <submittedName>
        <fullName evidence="6">TetR/AcrR family transcriptional regulator</fullName>
    </submittedName>
</protein>
<sequence>MSDEEEKLRADARLNRDRILKVAREALAVDPRVSLNSIGKTAGVGQGTLYRHFPSREALVVAVYRKEIEDFVAFAPALLAQHPPLKAFRLWCDRLAEFGRMKYGVADMLHAAISAQDVHDTYGPMVETVRQLIEACESAGDIEPGTNAEDVLTLLGVLWQIPPGPDGKARSDRLITFVFRGLGIDVAGAQ</sequence>
<feature type="domain" description="HTH tetR-type" evidence="5">
    <location>
        <begin position="13"/>
        <end position="71"/>
    </location>
</feature>
<accession>A0ABZ0HNT6</accession>
<dbReference type="InterPro" id="IPR001647">
    <property type="entry name" value="HTH_TetR"/>
</dbReference>
<evidence type="ECO:0000256" key="4">
    <source>
        <dbReference type="PROSITE-ProRule" id="PRU00335"/>
    </source>
</evidence>
<keyword evidence="2 4" id="KW-0238">DNA-binding</keyword>
<dbReference type="InterPro" id="IPR036271">
    <property type="entry name" value="Tet_transcr_reg_TetR-rel_C_sf"/>
</dbReference>
<evidence type="ECO:0000259" key="5">
    <source>
        <dbReference type="PROSITE" id="PS50977"/>
    </source>
</evidence>
<dbReference type="Gene3D" id="1.10.357.10">
    <property type="entry name" value="Tetracycline Repressor, domain 2"/>
    <property type="match status" value="1"/>
</dbReference>
<dbReference type="PANTHER" id="PTHR30055">
    <property type="entry name" value="HTH-TYPE TRANSCRIPTIONAL REGULATOR RUTR"/>
    <property type="match status" value="1"/>
</dbReference>
<dbReference type="Pfam" id="PF00440">
    <property type="entry name" value="TetR_N"/>
    <property type="match status" value="1"/>
</dbReference>
<keyword evidence="7" id="KW-1185">Reference proteome</keyword>
<dbReference type="SUPFAM" id="SSF48498">
    <property type="entry name" value="Tetracyclin repressor-like, C-terminal domain"/>
    <property type="match status" value="1"/>
</dbReference>
<feature type="DNA-binding region" description="H-T-H motif" evidence="4">
    <location>
        <begin position="34"/>
        <end position="53"/>
    </location>
</feature>
<evidence type="ECO:0000256" key="2">
    <source>
        <dbReference type="ARBA" id="ARBA00023125"/>
    </source>
</evidence>